<feature type="region of interest" description="Disordered" evidence="1">
    <location>
        <begin position="176"/>
        <end position="248"/>
    </location>
</feature>
<organism evidence="3 4">
    <name type="scientific">Corynebacterium occultum</name>
    <dbReference type="NCBI Taxonomy" id="2675219"/>
    <lineage>
        <taxon>Bacteria</taxon>
        <taxon>Bacillati</taxon>
        <taxon>Actinomycetota</taxon>
        <taxon>Actinomycetes</taxon>
        <taxon>Mycobacteriales</taxon>
        <taxon>Corynebacteriaceae</taxon>
        <taxon>Corynebacterium</taxon>
    </lineage>
</organism>
<dbReference type="AlphaFoldDB" id="A0A6B8WC08"/>
<name>A0A6B8WC08_9CORY</name>
<keyword evidence="2" id="KW-1133">Transmembrane helix</keyword>
<keyword evidence="4" id="KW-1185">Reference proteome</keyword>
<gene>
    <name evidence="3" type="ORF">COCCU_12530</name>
</gene>
<dbReference type="InterPro" id="IPR013783">
    <property type="entry name" value="Ig-like_fold"/>
</dbReference>
<dbReference type="Gene3D" id="2.60.40.10">
    <property type="entry name" value="Immunoglobulins"/>
    <property type="match status" value="1"/>
</dbReference>
<evidence type="ECO:0000256" key="2">
    <source>
        <dbReference type="SAM" id="Phobius"/>
    </source>
</evidence>
<dbReference type="GO" id="GO:0005975">
    <property type="term" value="P:carbohydrate metabolic process"/>
    <property type="evidence" value="ECO:0007669"/>
    <property type="project" value="UniProtKB-ARBA"/>
</dbReference>
<keyword evidence="2" id="KW-0812">Transmembrane</keyword>
<dbReference type="InterPro" id="IPR006311">
    <property type="entry name" value="TAT_signal"/>
</dbReference>
<evidence type="ECO:0000313" key="4">
    <source>
        <dbReference type="Proteomes" id="UP000424462"/>
    </source>
</evidence>
<dbReference type="PROSITE" id="PS51318">
    <property type="entry name" value="TAT"/>
    <property type="match status" value="1"/>
</dbReference>
<dbReference type="Proteomes" id="UP000424462">
    <property type="component" value="Chromosome"/>
</dbReference>
<dbReference type="EMBL" id="CP046455">
    <property type="protein sequence ID" value="QGU08406.1"/>
    <property type="molecule type" value="Genomic_DNA"/>
</dbReference>
<evidence type="ECO:0000256" key="1">
    <source>
        <dbReference type="SAM" id="MobiDB-lite"/>
    </source>
</evidence>
<accession>A0A6B8WC08</accession>
<protein>
    <submittedName>
        <fullName evidence="3">Fimbrial subunit type 1</fullName>
    </submittedName>
</protein>
<dbReference type="KEGG" id="cok:COCCU_12530"/>
<evidence type="ECO:0000313" key="3">
    <source>
        <dbReference type="EMBL" id="QGU08406.1"/>
    </source>
</evidence>
<proteinExistence type="predicted"/>
<sequence precursor="true">MSANRRFVRTTAAAAILGLLWVTVAPIASARPVVPAVIAASAPIVDVHQLGQLTLEFRAPNLNDDEPGQTHVGVLVNIRRVADIDLSTSEGWRQAADLEAEEVLAFPADRFTDHRSEDTGPDGRVRFANLPLGLYTVTAPEDVELRFEPFVITVPMTNITGTGWEYSFMVYPKAKADAGTPTRGPAPDPEPDPIPGQEGAEPTTEPGGPGQTSSPGESGPSESTPGNTEQPSGQPEKAGASRVDKSRREGLAGTKAAVLGLVAAGLAMILLGLFLLRRRRAEQ</sequence>
<feature type="compositionally biased region" description="Pro residues" evidence="1">
    <location>
        <begin position="184"/>
        <end position="194"/>
    </location>
</feature>
<feature type="compositionally biased region" description="Low complexity" evidence="1">
    <location>
        <begin position="195"/>
        <end position="226"/>
    </location>
</feature>
<dbReference type="RefSeq" id="WP_156231927.1">
    <property type="nucleotide sequence ID" value="NZ_CP046455.1"/>
</dbReference>
<feature type="transmembrane region" description="Helical" evidence="2">
    <location>
        <begin position="256"/>
        <end position="276"/>
    </location>
</feature>
<keyword evidence="2" id="KW-0472">Membrane</keyword>
<reference evidence="3 4" key="1">
    <citation type="submission" date="2019-11" db="EMBL/GenBank/DDBJ databases">
        <title>Complete genome sequence of Corynebacterium kalinowskii 1959, a novel Corynebacterium species isolated from soil of a small paddock in Vilsendorf, Germany.</title>
        <authorList>
            <person name="Schaffert L."/>
            <person name="Ruwe M."/>
            <person name="Milse J."/>
            <person name="Hanuschka K."/>
            <person name="Ortseifen V."/>
            <person name="Droste J."/>
            <person name="Brandt D."/>
            <person name="Schlueter L."/>
            <person name="Kutter Y."/>
            <person name="Vinke S."/>
            <person name="Viehoefer P."/>
            <person name="Jacob L."/>
            <person name="Luebke N.-C."/>
            <person name="Schulte-Berndt E."/>
            <person name="Hain C."/>
            <person name="Linder M."/>
            <person name="Schmidt P."/>
            <person name="Wollenschlaeger L."/>
            <person name="Luttermann T."/>
            <person name="Thieme E."/>
            <person name="Hassa J."/>
            <person name="Haak M."/>
            <person name="Wittchen M."/>
            <person name="Mentz A."/>
            <person name="Persicke M."/>
            <person name="Busche T."/>
            <person name="Ruckert C."/>
        </authorList>
    </citation>
    <scope>NUCLEOTIDE SEQUENCE [LARGE SCALE GENOMIC DNA]</scope>
    <source>
        <strain evidence="3 4">2039</strain>
    </source>
</reference>